<reference evidence="1" key="1">
    <citation type="submission" date="2021-08" db="EMBL/GenBank/DDBJ databases">
        <title>Complete genome sequence of Pseudomonas phytophila.</title>
        <authorList>
            <person name="Weir B.S."/>
            <person name="Templeton M.D."/>
            <person name="Arshed S."/>
            <person name="Andersen M.T."/>
            <person name="Jayaraman J."/>
        </authorList>
    </citation>
    <scope>NUCLEOTIDE SEQUENCE</scope>
    <source>
        <strain evidence="1">ICMP 23753</strain>
    </source>
</reference>
<sequence length="152" mass="16567">MSVGLALQGNSVVRGAVMASPSLMSMEKAEAIDSFNVMLVETMSPLLKESLRGAENNPTMNAANKDVVSGAGVVALKHVGDQSSHIYDVEMMTSEEEMAKYFSLLELHFAELDGLPVARECSDFEKQWLSKSAAEREEEILKMSNAICCFRG</sequence>
<gene>
    <name evidence="1" type="ORF">K3169_07910</name>
</gene>
<proteinExistence type="predicted"/>
<keyword evidence="2" id="KW-1185">Reference proteome</keyword>
<dbReference type="EMBL" id="CP081201">
    <property type="protein sequence ID" value="UXZ97798.1"/>
    <property type="molecule type" value="Genomic_DNA"/>
</dbReference>
<organism evidence="1 2">
    <name type="scientific">Pseudomonas phytophila</name>
    <dbReference type="NCBI Taxonomy" id="2867264"/>
    <lineage>
        <taxon>Bacteria</taxon>
        <taxon>Pseudomonadati</taxon>
        <taxon>Pseudomonadota</taxon>
        <taxon>Gammaproteobacteria</taxon>
        <taxon>Pseudomonadales</taxon>
        <taxon>Pseudomonadaceae</taxon>
        <taxon>Pseudomonas</taxon>
    </lineage>
</organism>
<dbReference type="Proteomes" id="UP001063228">
    <property type="component" value="Chromosome"/>
</dbReference>
<accession>A0ABY6FIQ4</accession>
<name>A0ABY6FIQ4_9PSED</name>
<evidence type="ECO:0000313" key="2">
    <source>
        <dbReference type="Proteomes" id="UP001063228"/>
    </source>
</evidence>
<dbReference type="RefSeq" id="WP_122397376.1">
    <property type="nucleotide sequence ID" value="NZ_CP081201.1"/>
</dbReference>
<evidence type="ECO:0000313" key="1">
    <source>
        <dbReference type="EMBL" id="UXZ97798.1"/>
    </source>
</evidence>
<protein>
    <submittedName>
        <fullName evidence="1">Uncharacterized protein</fullName>
    </submittedName>
</protein>